<protein>
    <submittedName>
        <fullName evidence="1">Uncharacterized protein</fullName>
    </submittedName>
</protein>
<evidence type="ECO:0000313" key="1">
    <source>
        <dbReference type="EMBL" id="KAJ8900404.1"/>
    </source>
</evidence>
<dbReference type="InterPro" id="IPR040414">
    <property type="entry name" value="CID1/CID2"/>
</dbReference>
<evidence type="ECO:0000313" key="2">
    <source>
        <dbReference type="Proteomes" id="UP001159364"/>
    </source>
</evidence>
<keyword evidence="2" id="KW-1185">Reference proteome</keyword>
<name>A0AAV8UD78_9ROSI</name>
<dbReference type="EMBL" id="JAIWQS010000008">
    <property type="protein sequence ID" value="KAJ8900404.1"/>
    <property type="molecule type" value="Genomic_DNA"/>
</dbReference>
<organism evidence="1 2">
    <name type="scientific">Erythroxylum novogranatense</name>
    <dbReference type="NCBI Taxonomy" id="1862640"/>
    <lineage>
        <taxon>Eukaryota</taxon>
        <taxon>Viridiplantae</taxon>
        <taxon>Streptophyta</taxon>
        <taxon>Embryophyta</taxon>
        <taxon>Tracheophyta</taxon>
        <taxon>Spermatophyta</taxon>
        <taxon>Magnoliopsida</taxon>
        <taxon>eudicotyledons</taxon>
        <taxon>Gunneridae</taxon>
        <taxon>Pentapetalae</taxon>
        <taxon>rosids</taxon>
        <taxon>fabids</taxon>
        <taxon>Malpighiales</taxon>
        <taxon>Erythroxylaceae</taxon>
        <taxon>Erythroxylum</taxon>
    </lineage>
</organism>
<dbReference type="PANTHER" id="PTHR33790:SF18">
    <property type="entry name" value="ATAXIN-2 C-TERMINAL DOMAIN-CONTAINING PROTEIN"/>
    <property type="match status" value="1"/>
</dbReference>
<reference evidence="1 2" key="1">
    <citation type="submission" date="2021-09" db="EMBL/GenBank/DDBJ databases">
        <title>Genomic insights and catalytic innovation underlie evolution of tropane alkaloids biosynthesis.</title>
        <authorList>
            <person name="Wang Y.-J."/>
            <person name="Tian T."/>
            <person name="Huang J.-P."/>
            <person name="Huang S.-X."/>
        </authorList>
    </citation>
    <scope>NUCLEOTIDE SEQUENCE [LARGE SCALE GENOMIC DNA]</scope>
    <source>
        <strain evidence="1">KIB-2018</strain>
        <tissue evidence="1">Leaf</tissue>
    </source>
</reference>
<comment type="caution">
    <text evidence="1">The sequence shown here is derived from an EMBL/GenBank/DDBJ whole genome shotgun (WGS) entry which is preliminary data.</text>
</comment>
<proteinExistence type="predicted"/>
<accession>A0AAV8UD78</accession>
<sequence>MMALVAGQRSTLNPYAPLFVPAVYRQVEDFSPEWWELVKTSTWFRDFWLSQHPEGSFEDDVMDSLPDSFDLEVDDAQFEEMMMTMMDDDDGIVDSLIGSLEMEKQHLNVLQGIASKVDSKTMLKDITMAKPPKERNNPKSPLVSPKYQMKPAYCVSSQCTPRRIHQPR</sequence>
<gene>
    <name evidence="1" type="ORF">K2173_025044</name>
</gene>
<dbReference type="Proteomes" id="UP001159364">
    <property type="component" value="Linkage Group LG08"/>
</dbReference>
<dbReference type="AlphaFoldDB" id="A0AAV8UD78"/>
<dbReference type="PANTHER" id="PTHR33790">
    <property type="entry name" value="OS05G0344200 PROTEIN"/>
    <property type="match status" value="1"/>
</dbReference>